<feature type="domain" description="dTDP-4-dehydro-6-deoxy-alpha-D-glucopyranose 2,3-dehydratase" evidence="1">
    <location>
        <begin position="35"/>
        <end position="236"/>
    </location>
</feature>
<evidence type="ECO:0000313" key="2">
    <source>
        <dbReference type="EMBL" id="OQD53886.1"/>
    </source>
</evidence>
<name>A0A1V6MNH9_9ACTN</name>
<dbReference type="OrthoDB" id="9814961at2"/>
<dbReference type="Proteomes" id="UP000184286">
    <property type="component" value="Unassembled WGS sequence"/>
</dbReference>
<dbReference type="RefSeq" id="WP_073493420.1">
    <property type="nucleotide sequence ID" value="NZ_MPOH02000016.1"/>
</dbReference>
<reference evidence="3" key="1">
    <citation type="submission" date="2016-11" db="EMBL/GenBank/DDBJ databases">
        <authorList>
            <person name="Schniete J.K."/>
            <person name="Salih T."/>
            <person name="Algora Gallardo L."/>
            <person name="Martinez Fernandez S."/>
            <person name="Herron P.R."/>
        </authorList>
    </citation>
    <scope>NUCLEOTIDE SEQUENCE [LARGE SCALE GENOMIC DNA]</scope>
    <source>
        <strain evidence="3">DSM 41896</strain>
    </source>
</reference>
<proteinExistence type="predicted"/>
<evidence type="ECO:0000259" key="1">
    <source>
        <dbReference type="Pfam" id="PF03559"/>
    </source>
</evidence>
<comment type="caution">
    <text evidence="2">The sequence shown here is derived from an EMBL/GenBank/DDBJ whole genome shotgun (WGS) entry which is preliminary data.</text>
</comment>
<dbReference type="EMBL" id="MPOH02000016">
    <property type="protein sequence ID" value="OQD53886.1"/>
    <property type="molecule type" value="Genomic_DNA"/>
</dbReference>
<dbReference type="InterPro" id="IPR038153">
    <property type="entry name" value="EvaA-like_sf"/>
</dbReference>
<dbReference type="AlphaFoldDB" id="A0A1V6MNH9"/>
<dbReference type="Pfam" id="PF03559">
    <property type="entry name" value="Hexose_dehydrat"/>
    <property type="match status" value="2"/>
</dbReference>
<feature type="domain" description="dTDP-4-dehydro-6-deoxy-alpha-D-glucopyranose 2,3-dehydratase" evidence="1">
    <location>
        <begin position="251"/>
        <end position="454"/>
    </location>
</feature>
<dbReference type="Gene3D" id="3.90.79.40">
    <property type="entry name" value="EvaA sugar 2,3-dehydratase subunit"/>
    <property type="match status" value="2"/>
</dbReference>
<accession>A0A1V6MNH9</accession>
<organism evidence="2 3">
    <name type="scientific">Streptomyces phaeoluteigriseus</name>
    <dbReference type="NCBI Taxonomy" id="114686"/>
    <lineage>
        <taxon>Bacteria</taxon>
        <taxon>Bacillati</taxon>
        <taxon>Actinomycetota</taxon>
        <taxon>Actinomycetes</taxon>
        <taxon>Kitasatosporales</taxon>
        <taxon>Streptomycetaceae</taxon>
        <taxon>Streptomyces</taxon>
        <taxon>Streptomyces aurantiacus group</taxon>
    </lineage>
</organism>
<dbReference type="InterPro" id="IPR005212">
    <property type="entry name" value="EvaA-like"/>
</dbReference>
<gene>
    <name evidence="2" type="ORF">BM536_027020</name>
</gene>
<sequence>MSTATVLRPRLDDRLTARFARSAAATRTGAFLPTDAFTEWLARRARAHRFRVDRIPFAELDGWSFRDDFGVLGHHSGRFFTVEGVSVTTGPDPLLHWQQPIINQPEVGILGILAKEFDGVLHFLMQAKMEPGNPNLLQLSPTVQATRSNYTKVHRGADVKYIDHFVEPGRGRVLADVMQSEHGAWFLRKSNRNMIVETDEDVPVDEDFCWLTLGQIGELLHRDNVVNMDARTVLACAPTEPAEREALHSDTEVRSWFTAERSRHDVRVDPVPLARVTDWVRTPTTIEHVAQRYFRVVAVSVQADSREVTAWSQPLIEPCAEGVIAFVTRRFAGVPHVLVHARVEGGFLDTVELAPTVQYTPENYAHRGAGRRPPFLDLVLDADPADIRYEAIHSEEGGRFLNAESRYLFVTADADQAPDEPPPGYRWVTPGQLNSLVRHGHYLNVQARTLLAVLNCAAVRL</sequence>
<dbReference type="STRING" id="114686.BM536_027020"/>
<evidence type="ECO:0000313" key="3">
    <source>
        <dbReference type="Proteomes" id="UP000184286"/>
    </source>
</evidence>
<reference evidence="2 3" key="2">
    <citation type="submission" date="2017-02" db="EMBL/GenBank/DDBJ databases">
        <title>Draft genome sequence of Streptomyces phaeoluteigriseus type strain DSM41896.</title>
        <authorList>
            <person name="Salih T.S."/>
            <person name="Algora Gallardo L."/>
            <person name="Melo Santos T."/>
            <person name="Filgueira Martinez S."/>
            <person name="Herron P.R."/>
        </authorList>
    </citation>
    <scope>NUCLEOTIDE SEQUENCE [LARGE SCALE GENOMIC DNA]</scope>
    <source>
        <strain evidence="2 3">DSM 41896</strain>
    </source>
</reference>
<dbReference type="GO" id="GO:0016829">
    <property type="term" value="F:lyase activity"/>
    <property type="evidence" value="ECO:0007669"/>
    <property type="project" value="InterPro"/>
</dbReference>
<protein>
    <submittedName>
        <fullName evidence="2">NDP-hexose 2,3-dehydratase</fullName>
    </submittedName>
</protein>